<dbReference type="InterPro" id="IPR044000">
    <property type="entry name" value="Phage_tube_2"/>
</dbReference>
<dbReference type="Pfam" id="PF18906">
    <property type="entry name" value="Phage_tube_2"/>
    <property type="match status" value="1"/>
</dbReference>
<evidence type="ECO:0000313" key="2">
    <source>
        <dbReference type="Proteomes" id="UP000006230"/>
    </source>
</evidence>
<dbReference type="RefSeq" id="WP_007800185.1">
    <property type="nucleotide sequence ID" value="NZ_DS022276.1"/>
</dbReference>
<dbReference type="Proteomes" id="UP000006230">
    <property type="component" value="Unassembled WGS sequence"/>
</dbReference>
<proteinExistence type="predicted"/>
<dbReference type="OrthoDB" id="1680496at2"/>
<reference evidence="1 2" key="1">
    <citation type="journal article" date="2010" name="J. Bacteriol.">
        <title>Genome sequences of Pelagibaca bermudensis HTCC2601T and Maritimibacter alkaliphilus HTCC2654T, the type strains of two marine Roseobacter genera.</title>
        <authorList>
            <person name="Thrash J.C."/>
            <person name="Cho J.C."/>
            <person name="Ferriera S."/>
            <person name="Johnson J."/>
            <person name="Vergin K.L."/>
            <person name="Giovannoni S.J."/>
        </authorList>
    </citation>
    <scope>NUCLEOTIDE SEQUENCE [LARGE SCALE GENOMIC DNA]</scope>
    <source>
        <strain evidence="2">DSM 26914 / JCM 13377 / KCTC 12554 / HTCC2601</strain>
    </source>
</reference>
<dbReference type="STRING" id="314265.R2601_23995"/>
<dbReference type="AlphaFoldDB" id="Q0FI80"/>
<protein>
    <submittedName>
        <fullName evidence="1">Uncharacterized protein</fullName>
    </submittedName>
</protein>
<dbReference type="HOGENOM" id="CLU_860105_0_0_5"/>
<dbReference type="EMBL" id="AATQ01000061">
    <property type="protein sequence ID" value="EAU43936.1"/>
    <property type="molecule type" value="Genomic_DNA"/>
</dbReference>
<evidence type="ECO:0000313" key="1">
    <source>
        <dbReference type="EMBL" id="EAU43936.1"/>
    </source>
</evidence>
<organism evidence="1 2">
    <name type="scientific">Salipiger bermudensis (strain DSM 26914 / JCM 13377 / KCTC 12554 / HTCC2601)</name>
    <name type="common">Pelagibaca bermudensis</name>
    <dbReference type="NCBI Taxonomy" id="314265"/>
    <lineage>
        <taxon>Bacteria</taxon>
        <taxon>Pseudomonadati</taxon>
        <taxon>Pseudomonadota</taxon>
        <taxon>Alphaproteobacteria</taxon>
        <taxon>Rhodobacterales</taxon>
        <taxon>Roseobacteraceae</taxon>
        <taxon>Salipiger</taxon>
    </lineage>
</organism>
<gene>
    <name evidence="1" type="ORF">R2601_23995</name>
</gene>
<name>Q0FI80_SALBH</name>
<keyword evidence="2" id="KW-1185">Reference proteome</keyword>
<comment type="caution">
    <text evidence="1">The sequence shown here is derived from an EMBL/GenBank/DDBJ whole genome shotgun (WGS) entry which is preliminary data.</text>
</comment>
<sequence length="323" mass="33693">MPNARGDQAKLLARRQSTFGAAEAAADGAFYTLPYYSYSVSPTGELANDEAIYGDAFPGEVVQGLRNLAGSFEVPMGLDSIGWHLAQILGLPTTTGTGPYVHTFAAAAQPSILLATHGISHGGVGQHFTQDTLATTGMEISAQKNGTRQRVTFNATGREEVKAGATLDATPVEYAADPVPVSFQGALSIDGSEVAGVTSVGLTLNTGREADQETMNGAATAAEISDGVWDLGGTLGARFRDAQLYDLADAGTAFALTMAWQLSANYSLSINVPSLLLERTGVPITGRGLIAQDYNWRANRPATGAELIEVTLTNATENYANAS</sequence>
<dbReference type="eggNOG" id="ENOG502Z80P">
    <property type="taxonomic scope" value="Bacteria"/>
</dbReference>
<accession>Q0FI80</accession>